<sequence>MKLNVTTFSEQHKNILRSQRKKVLETLDAIAAYLVENGDVESEWRMMLIQEHMINYYEVIPDNGSLRTYEIDLELFVAGENGHAELKLFKKDVLKANDAILRVVANKLNDRKKKLMQMIHGVSNEQFELINAHIEHTESLLKKCYILKISGQLLLTEVAGLHFIDEIFKQSQDSEINSLTHDKYMQFKRNMDDLKELVQMYSPKNAQEDYFLVCTRKDIFEKRQQFNKSFSICKSLLHSFSQDGVMDSGKEQSILASFNNVQHLFFAKCGVFFKILT</sequence>
<dbReference type="KEGG" id="llo:LLO_2989"/>
<protein>
    <submittedName>
        <fullName evidence="1">Uncharacterized protein</fullName>
    </submittedName>
</protein>
<reference evidence="1 2" key="1">
    <citation type="journal article" date="2010" name="PLoS Genet.">
        <title>Analysis of the Legionella longbeachae genome and transcriptome uncovers unique strategies to cause Legionnaires' disease.</title>
        <authorList>
            <person name="Cazalet C."/>
            <person name="Gomez-Valero L."/>
            <person name="Rusniok C."/>
            <person name="Lomma M."/>
            <person name="Dervins-Ravault D."/>
            <person name="Newton H."/>
            <person name="Sansom F."/>
            <person name="Jarraud S."/>
            <person name="Zidane N."/>
            <person name="Ma L."/>
            <person name="Bouchier C."/>
            <person name="Etienne J."/>
            <person name="Hartland E."/>
            <person name="Buchrieser C."/>
        </authorList>
    </citation>
    <scope>NUCLEOTIDE SEQUENCE [LARGE SCALE GENOMIC DNA]</scope>
    <source>
        <strain evidence="1 2">NSW150</strain>
    </source>
</reference>
<dbReference type="eggNOG" id="ENOG5031ET8">
    <property type="taxonomic scope" value="Bacteria"/>
</dbReference>
<keyword evidence="2" id="KW-1185">Reference proteome</keyword>
<proteinExistence type="predicted"/>
<accession>D3HLV6</accession>
<dbReference type="OrthoDB" id="5651332at2"/>
<evidence type="ECO:0000313" key="1">
    <source>
        <dbReference type="EMBL" id="CBJ13436.1"/>
    </source>
</evidence>
<dbReference type="STRING" id="661367.LLO_2989"/>
<organism evidence="1 2">
    <name type="scientific">Legionella longbeachae serogroup 1 (strain NSW150)</name>
    <dbReference type="NCBI Taxonomy" id="661367"/>
    <lineage>
        <taxon>Bacteria</taxon>
        <taxon>Pseudomonadati</taxon>
        <taxon>Pseudomonadota</taxon>
        <taxon>Gammaproteobacteria</taxon>
        <taxon>Legionellales</taxon>
        <taxon>Legionellaceae</taxon>
        <taxon>Legionella</taxon>
    </lineage>
</organism>
<name>D3HLV6_LEGLN</name>
<dbReference type="AlphaFoldDB" id="D3HLV6"/>
<evidence type="ECO:0000313" key="2">
    <source>
        <dbReference type="Proteomes" id="UP000001060"/>
    </source>
</evidence>
<dbReference type="EMBL" id="FN650140">
    <property type="protein sequence ID" value="CBJ13436.1"/>
    <property type="molecule type" value="Genomic_DNA"/>
</dbReference>
<dbReference type="HOGENOM" id="CLU_1003980_0_0_6"/>
<dbReference type="Proteomes" id="UP000001060">
    <property type="component" value="Chromosome"/>
</dbReference>
<gene>
    <name evidence="1" type="ordered locus">LLO_2989</name>
</gene>